<dbReference type="EMBL" id="ML122260">
    <property type="protein sequence ID" value="RPD62101.1"/>
    <property type="molecule type" value="Genomic_DNA"/>
</dbReference>
<dbReference type="InterPro" id="IPR001509">
    <property type="entry name" value="Epimerase_deHydtase"/>
</dbReference>
<dbReference type="STRING" id="1328759.A0A5C2SEK0"/>
<protein>
    <submittedName>
        <fullName evidence="5">NAD-dependent epimerase/dehydratase</fullName>
    </submittedName>
</protein>
<keyword evidence="6" id="KW-1185">Reference proteome</keyword>
<reference evidence="5" key="1">
    <citation type="journal article" date="2018" name="Genome Biol. Evol.">
        <title>Genomics and development of Lentinus tigrinus, a white-rot wood-decaying mushroom with dimorphic fruiting bodies.</title>
        <authorList>
            <person name="Wu B."/>
            <person name="Xu Z."/>
            <person name="Knudson A."/>
            <person name="Carlson A."/>
            <person name="Chen N."/>
            <person name="Kovaka S."/>
            <person name="LaButti K."/>
            <person name="Lipzen A."/>
            <person name="Pennachio C."/>
            <person name="Riley R."/>
            <person name="Schakwitz W."/>
            <person name="Umezawa K."/>
            <person name="Ohm R.A."/>
            <person name="Grigoriev I.V."/>
            <person name="Nagy L.G."/>
            <person name="Gibbons J."/>
            <person name="Hibbett D."/>
        </authorList>
    </citation>
    <scope>NUCLEOTIDE SEQUENCE [LARGE SCALE GENOMIC DNA]</scope>
    <source>
        <strain evidence="5">ALCF2SS1-6</strain>
    </source>
</reference>
<dbReference type="Pfam" id="PF00535">
    <property type="entry name" value="Glycos_transf_2"/>
    <property type="match status" value="1"/>
</dbReference>
<name>A0A5C2SEK0_9APHY</name>
<evidence type="ECO:0000313" key="5">
    <source>
        <dbReference type="EMBL" id="RPD62101.1"/>
    </source>
</evidence>
<dbReference type="SUPFAM" id="SSF53448">
    <property type="entry name" value="Nucleotide-diphospho-sugar transferases"/>
    <property type="match status" value="1"/>
</dbReference>
<evidence type="ECO:0000313" key="6">
    <source>
        <dbReference type="Proteomes" id="UP000313359"/>
    </source>
</evidence>
<gene>
    <name evidence="5" type="ORF">L227DRAFT_621578</name>
</gene>
<dbReference type="InterPro" id="IPR029044">
    <property type="entry name" value="Nucleotide-diphossugar_trans"/>
</dbReference>
<dbReference type="Gene3D" id="3.90.25.10">
    <property type="entry name" value="UDP-galactose 4-epimerase, domain 1"/>
    <property type="match status" value="1"/>
</dbReference>
<evidence type="ECO:0000256" key="2">
    <source>
        <dbReference type="ARBA" id="ARBA00023027"/>
    </source>
</evidence>
<feature type="domain" description="Glycosyltransferase 2-like" evidence="3">
    <location>
        <begin position="622"/>
        <end position="725"/>
    </location>
</feature>
<keyword evidence="2" id="KW-0520">NAD</keyword>
<dbReference type="Proteomes" id="UP000313359">
    <property type="component" value="Unassembled WGS sequence"/>
</dbReference>
<dbReference type="CDD" id="cd00761">
    <property type="entry name" value="Glyco_tranf_GTA_type"/>
    <property type="match status" value="1"/>
</dbReference>
<dbReference type="OrthoDB" id="331544at2759"/>
<proteinExistence type="inferred from homology"/>
<dbReference type="InterPro" id="IPR036291">
    <property type="entry name" value="NAD(P)-bd_dom_sf"/>
</dbReference>
<feature type="domain" description="NAD-dependent epimerase/dehydratase" evidence="4">
    <location>
        <begin position="8"/>
        <end position="253"/>
    </location>
</feature>
<dbReference type="Pfam" id="PF01370">
    <property type="entry name" value="Epimerase"/>
    <property type="match status" value="1"/>
</dbReference>
<evidence type="ECO:0000256" key="1">
    <source>
        <dbReference type="ARBA" id="ARBA00007637"/>
    </source>
</evidence>
<sequence>MLDKNKLILVTGGHGFIGGHVARRLHAQGCRIRVADLVPHPPYGQQSVGEVLVGNLCDPLVCVEAVRDVAVVLHFAATMGGMGTIHAVNDFIIYQENHTMTLNLLAASEAAGVRVFFYASSACVYPESLQTPNADVSLAEEDVWKNPPPHPQGLYGLEKLASELVLSQYTSRLEIRIARFHNVFGPRGTWFGGREKAPAALLRKAIAAKLLGDSQVEVWGDGMQRRSFCFIDDAVGAVLRLLDSDCSTPVNVGSDAAVSIQRLADIAVEVAGLNPLTVSYCHLHERPLGVGSRNSDNTFVKSTLGWEPTVALEEGMQITGEWVRGEIDARVSSLGESERIPFLRSLQTSDVVDLAADAITFAILLPITSRGSGAQQDCLDNLACFAESLRTTTADDVSRLGERYQLRIYVAIDEDDTFLWRSGGENIAEPILREHGFVHVITLPPCTHPRGHVCALWRDCARKAYADKCDYYVLMGDDVVLQDANWMSSIHHAFTKLSAQDGLPHGVGCVAFTDTSFPGMPTFPVVHRSHLDIFGGDVIPNSFTNQDGDPFLFQLYRRWGASTMVPCRIHNKLGGSNAARYDKVHAAGWTFTPLDNATKAVEAWLCRQDPELGRARRLTLDVVIPCYRVDMRYIDVFLALQPSPTCTVMFIIIIDNPRSPHIHELLEKYGHRPDIRIRINPQNLGASASRNRGLQESAAEWVHFLDDDVTPELDLLVEAENAIRSRPNAAGFVCNTHFPPADTIFTAAVHLAGVTFFWNIAEKIAEDVPWGVTANLIVRRNVLDGVAFNLQFPKTGGGEDIDYCRQKRSFSVAEGREPFYGAPNVKVTHPWWNGSRRSYWRFYMWSKGDGGLIKLYPEQSYRDLIPNAAESLLVCCLILVTGAIFAAFDLSWGLRILGVGAFLAFSTLLSNITFDLLRHLVIHPYRLQRMRTSVREGAVIRVFSEWGRVVGLLERGEYKLLFKRFDWFCGVWGDAPRGEEKMNNQARVALTILLFAVFVKFLSW</sequence>
<evidence type="ECO:0000259" key="4">
    <source>
        <dbReference type="Pfam" id="PF01370"/>
    </source>
</evidence>
<dbReference type="InterPro" id="IPR001173">
    <property type="entry name" value="Glyco_trans_2-like"/>
</dbReference>
<organism evidence="5 6">
    <name type="scientific">Lentinus tigrinus ALCF2SS1-6</name>
    <dbReference type="NCBI Taxonomy" id="1328759"/>
    <lineage>
        <taxon>Eukaryota</taxon>
        <taxon>Fungi</taxon>
        <taxon>Dikarya</taxon>
        <taxon>Basidiomycota</taxon>
        <taxon>Agaricomycotina</taxon>
        <taxon>Agaricomycetes</taxon>
        <taxon>Polyporales</taxon>
        <taxon>Polyporaceae</taxon>
        <taxon>Lentinus</taxon>
    </lineage>
</organism>
<dbReference type="Gene3D" id="3.40.50.720">
    <property type="entry name" value="NAD(P)-binding Rossmann-like Domain"/>
    <property type="match status" value="1"/>
</dbReference>
<dbReference type="AlphaFoldDB" id="A0A5C2SEK0"/>
<dbReference type="Gene3D" id="3.90.550.10">
    <property type="entry name" value="Spore Coat Polysaccharide Biosynthesis Protein SpsA, Chain A"/>
    <property type="match status" value="1"/>
</dbReference>
<dbReference type="SUPFAM" id="SSF51735">
    <property type="entry name" value="NAD(P)-binding Rossmann-fold domains"/>
    <property type="match status" value="1"/>
</dbReference>
<comment type="similarity">
    <text evidence="1">Belongs to the NAD(P)-dependent epimerase/dehydratase family.</text>
</comment>
<dbReference type="PANTHER" id="PTHR43574">
    <property type="entry name" value="EPIMERASE-RELATED"/>
    <property type="match status" value="1"/>
</dbReference>
<evidence type="ECO:0000259" key="3">
    <source>
        <dbReference type="Pfam" id="PF00535"/>
    </source>
</evidence>
<accession>A0A5C2SEK0</accession>